<comment type="caution">
    <text evidence="2">The sequence shown here is derived from an EMBL/GenBank/DDBJ whole genome shotgun (WGS) entry which is preliminary data.</text>
</comment>
<feature type="region of interest" description="Disordered" evidence="1">
    <location>
        <begin position="57"/>
        <end position="94"/>
    </location>
</feature>
<gene>
    <name evidence="2" type="ORF">ALQ08_103810</name>
</gene>
<evidence type="ECO:0000313" key="3">
    <source>
        <dbReference type="Proteomes" id="UP000269044"/>
    </source>
</evidence>
<evidence type="ECO:0000256" key="1">
    <source>
        <dbReference type="SAM" id="MobiDB-lite"/>
    </source>
</evidence>
<proteinExistence type="predicted"/>
<dbReference type="EMBL" id="RBRA01000010">
    <property type="protein sequence ID" value="RMQ29742.1"/>
    <property type="molecule type" value="Genomic_DNA"/>
</dbReference>
<evidence type="ECO:0000313" key="2">
    <source>
        <dbReference type="EMBL" id="RMQ29742.1"/>
    </source>
</evidence>
<dbReference type="Proteomes" id="UP000269044">
    <property type="component" value="Unassembled WGS sequence"/>
</dbReference>
<reference evidence="2 3" key="1">
    <citation type="submission" date="2018-08" db="EMBL/GenBank/DDBJ databases">
        <title>Recombination of ecologically and evolutionarily significant loci maintains genetic cohesion in the Pseudomonas syringae species complex.</title>
        <authorList>
            <person name="Dillon M."/>
            <person name="Thakur S."/>
            <person name="Almeida R.N.D."/>
            <person name="Weir B.S."/>
            <person name="Guttman D.S."/>
        </authorList>
    </citation>
    <scope>NUCLEOTIDE SEQUENCE [LARGE SCALE GENOMIC DNA]</scope>
    <source>
        <strain evidence="2 3">ICMP 13052</strain>
    </source>
</reference>
<name>A0A0P9Q951_9PSED</name>
<dbReference type="AlphaFoldDB" id="A0A0P9Q951"/>
<organism evidence="2 3">
    <name type="scientific">Pseudomonas syringae pv. delphinii</name>
    <dbReference type="NCBI Taxonomy" id="192088"/>
    <lineage>
        <taxon>Bacteria</taxon>
        <taxon>Pseudomonadati</taxon>
        <taxon>Pseudomonadota</taxon>
        <taxon>Gammaproteobacteria</taxon>
        <taxon>Pseudomonadales</taxon>
        <taxon>Pseudomonadaceae</taxon>
        <taxon>Pseudomonas</taxon>
    </lineage>
</organism>
<accession>A0A0P9Q951</accession>
<dbReference type="AntiFam" id="ANF00205">
    <property type="entry name" value="Shadow ORF (opposite nemA)"/>
</dbReference>
<protein>
    <submittedName>
        <fullName evidence="2">Urease accessory protein UreD</fullName>
    </submittedName>
</protein>
<sequence>MSVRRRQGPGRFFDAQFFRCKVRPMRVGQMRAAYRNQVELTGFNCFFGQFRLTKTPSAGDRNTRFTAHTLGNRPHERRPPRNVGVRRAETDANTQQVQTTRLEATRQFDRLGEGLLITTVVLEHAETCRQRQVFRPDFTYRRQRFKQETAAVIEAAAVFVGTLVGVLGEETLPQITVGKVQLDPLKACITGTTGSIDEVLTNAGDVVQGHGARHFRQVGTERNGGRRNGVPATRIGSDNVIIAFPRTVGAGLAACVGDLDARHATGVLDGFDDRHECLRLLVIPDTGATGGDPAFRCNGGGFNHQQTRTTTRHAGQVNVVPVIDDTVDCRVLAHRWNGDSVAQRDVFQFEGFEQCRHWKAPVGQMTLVFSCSMVIELWQ</sequence>